<dbReference type="EMBL" id="JAMYZR010000001">
    <property type="protein sequence ID" value="MCP1244553.1"/>
    <property type="molecule type" value="Genomic_DNA"/>
</dbReference>
<dbReference type="InterPro" id="IPR044005">
    <property type="entry name" value="DZR_2"/>
</dbReference>
<evidence type="ECO:0000313" key="7">
    <source>
        <dbReference type="Proteomes" id="UP000075312"/>
    </source>
</evidence>
<comment type="similarity">
    <text evidence="1">Belongs to the ComF/GntX family.</text>
</comment>
<dbReference type="InterPro" id="IPR051910">
    <property type="entry name" value="ComF/GntX_DNA_util-trans"/>
</dbReference>
<dbReference type="Pfam" id="PF00156">
    <property type="entry name" value="Pribosyltran"/>
    <property type="match status" value="1"/>
</dbReference>
<reference evidence="7 8" key="1">
    <citation type="submission" date="2015-06" db="EMBL/GenBank/DDBJ databases">
        <title>Improved classification and identification of acetic acid bacteria using matrix-assisted laser desorption/ionization time-of-flight mass spectrometry; Gluconobacter nephelii and Gluconobacter uchimurae are later heterotypic synonyms of Gluconobacter japonicus and Gluconobacter oxydans, respectively.</title>
        <authorList>
            <person name="Li L."/>
            <person name="Cleenwerck I."/>
            <person name="De Vuyst L."/>
            <person name="Vandamme P."/>
        </authorList>
    </citation>
    <scope>NUCLEOTIDE SEQUENCE [LARGE SCALE GENOMIC DNA]</scope>
    <source>
        <strain evidence="5 7">LMG 1608</strain>
        <strain evidence="4 8">LMG 1625</strain>
    </source>
</reference>
<organism evidence="4 8">
    <name type="scientific">Acetobacter cerevisiae</name>
    <dbReference type="NCBI Taxonomy" id="178900"/>
    <lineage>
        <taxon>Bacteria</taxon>
        <taxon>Pseudomonadati</taxon>
        <taxon>Pseudomonadota</taxon>
        <taxon>Alphaproteobacteria</taxon>
        <taxon>Acetobacterales</taxon>
        <taxon>Acetobacteraceae</taxon>
        <taxon>Acetobacter</taxon>
    </lineage>
</organism>
<dbReference type="CDD" id="cd06223">
    <property type="entry name" value="PRTases_typeI"/>
    <property type="match status" value="1"/>
</dbReference>
<dbReference type="Gene3D" id="3.40.50.2020">
    <property type="match status" value="1"/>
</dbReference>
<dbReference type="PANTHER" id="PTHR47505:SF1">
    <property type="entry name" value="DNA UTILIZATION PROTEIN YHGH"/>
    <property type="match status" value="1"/>
</dbReference>
<sequence length="261" mass="28162">MVGKYARKIGTAALDVLFPPTCLLCNADVAQAGLVCTDCFGRLHPVVAPCCDACATPQTAQAYIGVDGLCPACERHHPLWAHARAAFLYDQASRDLILQLKYADRLENARFLANRMVQAGQDLLVSDAVLVPVPVHRWRLIGRRYNQAAILAWALARRTGLRCVPDALVRRKATSRLASFSPQERKAEMVDAIAVHGGRLSEFAGRSVVLVDDVLTTGATATVCTQVLLDAGAASVSLLVAGRVPAQKEVDLDFPVMETTM</sequence>
<feature type="domain" description="Phosphoribosyltransferase" evidence="2">
    <location>
        <begin position="189"/>
        <end position="251"/>
    </location>
</feature>
<dbReference type="Proteomes" id="UP001523543">
    <property type="component" value="Unassembled WGS sequence"/>
</dbReference>
<dbReference type="Proteomes" id="UP000075473">
    <property type="component" value="Unassembled WGS sequence"/>
</dbReference>
<dbReference type="InterPro" id="IPR029057">
    <property type="entry name" value="PRTase-like"/>
</dbReference>
<dbReference type="AlphaFoldDB" id="A0A149Q3W8"/>
<evidence type="ECO:0000313" key="5">
    <source>
        <dbReference type="EMBL" id="KXV73266.1"/>
    </source>
</evidence>
<dbReference type="EMBL" id="LHZY01000001">
    <property type="protein sequence ID" value="KXV73266.1"/>
    <property type="molecule type" value="Genomic_DNA"/>
</dbReference>
<feature type="domain" description="Double zinc ribbon" evidence="3">
    <location>
        <begin position="13"/>
        <end position="73"/>
    </location>
</feature>
<evidence type="ECO:0000256" key="1">
    <source>
        <dbReference type="ARBA" id="ARBA00008007"/>
    </source>
</evidence>
<dbReference type="PANTHER" id="PTHR47505">
    <property type="entry name" value="DNA UTILIZATION PROTEIN YHGH"/>
    <property type="match status" value="1"/>
</dbReference>
<evidence type="ECO:0000313" key="4">
    <source>
        <dbReference type="EMBL" id="KXU91867.1"/>
    </source>
</evidence>
<reference evidence="6 9" key="2">
    <citation type="submission" date="2022-06" db="EMBL/GenBank/DDBJ databases">
        <title>Acetobacer genomes from food samples.</title>
        <authorList>
            <person name="Sombolestani A."/>
        </authorList>
    </citation>
    <scope>NUCLEOTIDE SEQUENCE [LARGE SCALE GENOMIC DNA]</scope>
    <source>
        <strain evidence="6 9">R-83281</strain>
    </source>
</reference>
<proteinExistence type="inferred from homology"/>
<dbReference type="Proteomes" id="UP000075312">
    <property type="component" value="Unassembled WGS sequence"/>
</dbReference>
<accession>A0A149Q3W8</accession>
<dbReference type="SUPFAM" id="SSF53271">
    <property type="entry name" value="PRTase-like"/>
    <property type="match status" value="1"/>
</dbReference>
<dbReference type="RefSeq" id="WP_062140446.1">
    <property type="nucleotide sequence ID" value="NZ_JAMYZR010000001.1"/>
</dbReference>
<protein>
    <submittedName>
        <fullName evidence="6">ComF family protein</fullName>
    </submittedName>
    <submittedName>
        <fullName evidence="4">Competence protein ComF</fullName>
    </submittedName>
</protein>
<gene>
    <name evidence="4" type="ORF">AD928_13690</name>
    <name evidence="5" type="ORF">AD952_00460</name>
    <name evidence="6" type="ORF">NKW54_01160</name>
</gene>
<evidence type="ECO:0000259" key="2">
    <source>
        <dbReference type="Pfam" id="PF00156"/>
    </source>
</evidence>
<dbReference type="Pfam" id="PF18912">
    <property type="entry name" value="DZR_2"/>
    <property type="match status" value="1"/>
</dbReference>
<name>A0A149Q3W8_9PROT</name>
<evidence type="ECO:0000313" key="9">
    <source>
        <dbReference type="Proteomes" id="UP001523543"/>
    </source>
</evidence>
<evidence type="ECO:0000313" key="6">
    <source>
        <dbReference type="EMBL" id="MCP1244553.1"/>
    </source>
</evidence>
<evidence type="ECO:0000259" key="3">
    <source>
        <dbReference type="Pfam" id="PF18912"/>
    </source>
</evidence>
<evidence type="ECO:0000313" key="8">
    <source>
        <dbReference type="Proteomes" id="UP000075473"/>
    </source>
</evidence>
<keyword evidence="9" id="KW-1185">Reference proteome</keyword>
<dbReference type="InterPro" id="IPR000836">
    <property type="entry name" value="PRTase_dom"/>
</dbReference>
<dbReference type="PATRIC" id="fig|178900.5.peg.488"/>
<comment type="caution">
    <text evidence="4">The sequence shown here is derived from an EMBL/GenBank/DDBJ whole genome shotgun (WGS) entry which is preliminary data.</text>
</comment>
<dbReference type="EMBL" id="LHZA01000157">
    <property type="protein sequence ID" value="KXU91867.1"/>
    <property type="molecule type" value="Genomic_DNA"/>
</dbReference>